<dbReference type="GO" id="GO:0003677">
    <property type="term" value="F:DNA binding"/>
    <property type="evidence" value="ECO:0007669"/>
    <property type="project" value="UniProtKB-KW"/>
</dbReference>
<gene>
    <name evidence="2" type="ORF">DVH29_02920</name>
</gene>
<reference evidence="3" key="1">
    <citation type="submission" date="2018-07" db="EMBL/GenBank/DDBJ databases">
        <authorList>
            <person name="Liu B.-T."/>
            <person name="Du Z."/>
        </authorList>
    </citation>
    <scope>NUCLEOTIDE SEQUENCE [LARGE SCALE GENOMIC DNA]</scope>
    <source>
        <strain evidence="3">XYN52</strain>
    </source>
</reference>
<dbReference type="RefSeq" id="WP_114644648.1">
    <property type="nucleotide sequence ID" value="NZ_QQNH01000002.1"/>
</dbReference>
<dbReference type="EMBL" id="QQNH01000002">
    <property type="protein sequence ID" value="RDE10355.1"/>
    <property type="molecule type" value="Genomic_DNA"/>
</dbReference>
<dbReference type="Pfam" id="PF12728">
    <property type="entry name" value="HTH_17"/>
    <property type="match status" value="1"/>
</dbReference>
<keyword evidence="2" id="KW-0238">DNA-binding</keyword>
<sequence>MHHDNDNTPGDLLLGADAIAKFLGITRRQTYRLVHEAIIPSFKAGGTVAARRSSLRRWMDEAEGKRAAA</sequence>
<organism evidence="2 3">
    <name type="scientific">Pelagibacterium lacus</name>
    <dbReference type="NCBI Taxonomy" id="2282655"/>
    <lineage>
        <taxon>Bacteria</taxon>
        <taxon>Pseudomonadati</taxon>
        <taxon>Pseudomonadota</taxon>
        <taxon>Alphaproteobacteria</taxon>
        <taxon>Hyphomicrobiales</taxon>
        <taxon>Devosiaceae</taxon>
        <taxon>Pelagibacterium</taxon>
    </lineage>
</organism>
<proteinExistence type="predicted"/>
<dbReference type="Proteomes" id="UP000253759">
    <property type="component" value="Unassembled WGS sequence"/>
</dbReference>
<evidence type="ECO:0000313" key="2">
    <source>
        <dbReference type="EMBL" id="RDE10355.1"/>
    </source>
</evidence>
<dbReference type="OrthoDB" id="7365539at2"/>
<evidence type="ECO:0000259" key="1">
    <source>
        <dbReference type="Pfam" id="PF12728"/>
    </source>
</evidence>
<comment type="caution">
    <text evidence="2">The sequence shown here is derived from an EMBL/GenBank/DDBJ whole genome shotgun (WGS) entry which is preliminary data.</text>
</comment>
<feature type="domain" description="Helix-turn-helix" evidence="1">
    <location>
        <begin position="14"/>
        <end position="61"/>
    </location>
</feature>
<keyword evidence="3" id="KW-1185">Reference proteome</keyword>
<evidence type="ECO:0000313" key="3">
    <source>
        <dbReference type="Proteomes" id="UP000253759"/>
    </source>
</evidence>
<name>A0A369W933_9HYPH</name>
<dbReference type="AlphaFoldDB" id="A0A369W933"/>
<accession>A0A369W933</accession>
<protein>
    <submittedName>
        <fullName evidence="2">DNA-binding protein</fullName>
    </submittedName>
</protein>
<dbReference type="InterPro" id="IPR041657">
    <property type="entry name" value="HTH_17"/>
</dbReference>